<comment type="caution">
    <text evidence="3">The sequence shown here is derived from an EMBL/GenBank/DDBJ whole genome shotgun (WGS) entry which is preliminary data.</text>
</comment>
<accession>A0AAW2YWY9</accession>
<organism evidence="3 4">
    <name type="scientific">Acrasis kona</name>
    <dbReference type="NCBI Taxonomy" id="1008807"/>
    <lineage>
        <taxon>Eukaryota</taxon>
        <taxon>Discoba</taxon>
        <taxon>Heterolobosea</taxon>
        <taxon>Tetramitia</taxon>
        <taxon>Eutetramitia</taxon>
        <taxon>Acrasidae</taxon>
        <taxon>Acrasis</taxon>
    </lineage>
</organism>
<evidence type="ECO:0000313" key="3">
    <source>
        <dbReference type="EMBL" id="KAL0481602.1"/>
    </source>
</evidence>
<evidence type="ECO:0000256" key="1">
    <source>
        <dbReference type="SAM" id="Phobius"/>
    </source>
</evidence>
<dbReference type="AlphaFoldDB" id="A0AAW2YWY9"/>
<dbReference type="GO" id="GO:0005975">
    <property type="term" value="P:carbohydrate metabolic process"/>
    <property type="evidence" value="ECO:0007669"/>
    <property type="project" value="InterPro"/>
</dbReference>
<keyword evidence="1" id="KW-0812">Transmembrane</keyword>
<keyword evidence="4" id="KW-1185">Reference proteome</keyword>
<feature type="signal peptide" evidence="2">
    <location>
        <begin position="1"/>
        <end position="20"/>
    </location>
</feature>
<protein>
    <submittedName>
        <fullName evidence="3">Uncharacterized protein</fullName>
    </submittedName>
</protein>
<sequence>MNTRTVVVVLLALILSSTFGQIPMWLQVQKTPWSQSAAEKKMGCQSEKTSYTGVVDCITSFLEGQINMKGSQEFALAQTYRIGWDYVFPSTMPAQPVTAAFALGQRADVHDNALAAMVFMLNGQMSAAKRICDTFSLTIDLDTFADGRTRSAYYSSGPVARDYDAVTTLTYGSKVADNSVITSNMALQVLALCRFYVHTHDYKYLRSAIKVATFIKNNLSVNTPWGGFSDGYDVNGTFVPSRSTEANSAVFAAARLLYSLTSDASWKTMMDATSSFVSNMYQSKGFYYSGTLDSTDNLKTSFPTASAQTSGLLSGADASDRATKALNWILENLQVTEYQTDDISGNTIPYNGILYSSGGSGLMSEQTAMTAMAMHAQQKNLVGVDAISVASFKAAHEKFLNSLINMQKYALRSDGHGIVAAVNPGGSTTWPSSAAADNYVYQPVLHTASSAWTALTLLYIRGNNEFANPYADYSKSKASVYTPNMAVAKSKTADLTTNYDYTIEYTFAIGASTVTLTMVIGFVVLIGFIMLAILNFKLYKKNRHVVAEYHQEMEYFTRLQSPGTPLTPTLADAPNPLWPQQE</sequence>
<keyword evidence="1" id="KW-1133">Transmembrane helix</keyword>
<evidence type="ECO:0000256" key="2">
    <source>
        <dbReference type="SAM" id="SignalP"/>
    </source>
</evidence>
<gene>
    <name evidence="3" type="ORF">AKO1_012509</name>
</gene>
<feature type="chain" id="PRO_5043318553" evidence="2">
    <location>
        <begin position="21"/>
        <end position="582"/>
    </location>
</feature>
<proteinExistence type="predicted"/>
<dbReference type="EMBL" id="JAOPGA020000776">
    <property type="protein sequence ID" value="KAL0481602.1"/>
    <property type="molecule type" value="Genomic_DNA"/>
</dbReference>
<name>A0AAW2YWY9_9EUKA</name>
<keyword evidence="1" id="KW-0472">Membrane</keyword>
<evidence type="ECO:0000313" key="4">
    <source>
        <dbReference type="Proteomes" id="UP001431209"/>
    </source>
</evidence>
<dbReference type="InterPro" id="IPR008928">
    <property type="entry name" value="6-hairpin_glycosidase_sf"/>
</dbReference>
<dbReference type="Proteomes" id="UP001431209">
    <property type="component" value="Unassembled WGS sequence"/>
</dbReference>
<keyword evidence="2" id="KW-0732">Signal</keyword>
<feature type="transmembrane region" description="Helical" evidence="1">
    <location>
        <begin position="505"/>
        <end position="534"/>
    </location>
</feature>
<dbReference type="Gene3D" id="1.50.10.20">
    <property type="match status" value="1"/>
</dbReference>
<dbReference type="SUPFAM" id="SSF48208">
    <property type="entry name" value="Six-hairpin glycosidases"/>
    <property type="match status" value="1"/>
</dbReference>
<reference evidence="3 4" key="1">
    <citation type="submission" date="2024-03" db="EMBL/GenBank/DDBJ databases">
        <title>The Acrasis kona genome and developmental transcriptomes reveal deep origins of eukaryotic multicellular pathways.</title>
        <authorList>
            <person name="Sheikh S."/>
            <person name="Fu C.-J."/>
            <person name="Brown M.W."/>
            <person name="Baldauf S.L."/>
        </authorList>
    </citation>
    <scope>NUCLEOTIDE SEQUENCE [LARGE SCALE GENOMIC DNA]</scope>
    <source>
        <strain evidence="3 4">ATCC MYA-3509</strain>
    </source>
</reference>